<keyword evidence="3" id="KW-1185">Reference proteome</keyword>
<feature type="non-terminal residue" evidence="2">
    <location>
        <position position="1"/>
    </location>
</feature>
<name>A0AA39ZBD9_9PEZI</name>
<dbReference type="Proteomes" id="UP001174997">
    <property type="component" value="Unassembled WGS sequence"/>
</dbReference>
<dbReference type="EMBL" id="JAULSY010000065">
    <property type="protein sequence ID" value="KAK0667853.1"/>
    <property type="molecule type" value="Genomic_DNA"/>
</dbReference>
<protein>
    <submittedName>
        <fullName evidence="2">Uncharacterized protein</fullName>
    </submittedName>
</protein>
<dbReference type="AlphaFoldDB" id="A0AA39ZBD9"/>
<organism evidence="2 3">
    <name type="scientific">Cercophora samala</name>
    <dbReference type="NCBI Taxonomy" id="330535"/>
    <lineage>
        <taxon>Eukaryota</taxon>
        <taxon>Fungi</taxon>
        <taxon>Dikarya</taxon>
        <taxon>Ascomycota</taxon>
        <taxon>Pezizomycotina</taxon>
        <taxon>Sordariomycetes</taxon>
        <taxon>Sordariomycetidae</taxon>
        <taxon>Sordariales</taxon>
        <taxon>Lasiosphaeriaceae</taxon>
        <taxon>Cercophora</taxon>
    </lineage>
</organism>
<proteinExistence type="predicted"/>
<accession>A0AA39ZBD9</accession>
<gene>
    <name evidence="2" type="ORF">QBC41DRAFT_394999</name>
</gene>
<sequence length="217" mass="24529">LIAWVQNTQHSGKRRDTEELALLLNVPKPDEMSVLDCYGIFDDLQRTNRIGLVLKPPVNVPTNLPQPLPPGAISERRMPINLRQLIKTRDSLDLGARFDIAKKLVDTVHMMHAVDWAHKYAAPSHLTFDMVNRPLRTIRPNNILFFPLSTIDDNISSPAAHTIFDFSSLVIAGFSNGKPPNNDQKVPPESRSPLPTAPREADPLRTVDRPWEVWRKV</sequence>
<comment type="caution">
    <text evidence="2">The sequence shown here is derived from an EMBL/GenBank/DDBJ whole genome shotgun (WGS) entry which is preliminary data.</text>
</comment>
<evidence type="ECO:0000256" key="1">
    <source>
        <dbReference type="SAM" id="MobiDB-lite"/>
    </source>
</evidence>
<feature type="region of interest" description="Disordered" evidence="1">
    <location>
        <begin position="177"/>
        <end position="205"/>
    </location>
</feature>
<dbReference type="PANTHER" id="PTHR37542">
    <property type="entry name" value="HELO DOMAIN-CONTAINING PROTEIN-RELATED"/>
    <property type="match status" value="1"/>
</dbReference>
<evidence type="ECO:0000313" key="2">
    <source>
        <dbReference type="EMBL" id="KAK0667853.1"/>
    </source>
</evidence>
<dbReference type="PANTHER" id="PTHR37542:SF3">
    <property type="entry name" value="PRION-INHIBITION AND PROPAGATION HELO DOMAIN-CONTAINING PROTEIN"/>
    <property type="match status" value="1"/>
</dbReference>
<reference evidence="2" key="1">
    <citation type="submission" date="2023-06" db="EMBL/GenBank/DDBJ databases">
        <title>Genome-scale phylogeny and comparative genomics of the fungal order Sordariales.</title>
        <authorList>
            <consortium name="Lawrence Berkeley National Laboratory"/>
            <person name="Hensen N."/>
            <person name="Bonometti L."/>
            <person name="Westerberg I."/>
            <person name="Brannstrom I.O."/>
            <person name="Guillou S."/>
            <person name="Cros-Aarteil S."/>
            <person name="Calhoun S."/>
            <person name="Haridas S."/>
            <person name="Kuo A."/>
            <person name="Mondo S."/>
            <person name="Pangilinan J."/>
            <person name="Riley R."/>
            <person name="Labutti K."/>
            <person name="Andreopoulos B."/>
            <person name="Lipzen A."/>
            <person name="Chen C."/>
            <person name="Yanf M."/>
            <person name="Daum C."/>
            <person name="Ng V."/>
            <person name="Clum A."/>
            <person name="Steindorff A."/>
            <person name="Ohm R."/>
            <person name="Martin F."/>
            <person name="Silar P."/>
            <person name="Natvig D."/>
            <person name="Lalanne C."/>
            <person name="Gautier V."/>
            <person name="Ament-Velasquez S.L."/>
            <person name="Kruys A."/>
            <person name="Hutchinson M.I."/>
            <person name="Powell A.J."/>
            <person name="Barry K."/>
            <person name="Miller A.N."/>
            <person name="Grigoriev I.V."/>
            <person name="Debuchy R."/>
            <person name="Gladieux P."/>
            <person name="Thoren M.H."/>
            <person name="Johannesson H."/>
        </authorList>
    </citation>
    <scope>NUCLEOTIDE SEQUENCE</scope>
    <source>
        <strain evidence="2">CBS 307.81</strain>
    </source>
</reference>
<evidence type="ECO:0000313" key="3">
    <source>
        <dbReference type="Proteomes" id="UP001174997"/>
    </source>
</evidence>